<proteinExistence type="predicted"/>
<dbReference type="Proteomes" id="UP000184139">
    <property type="component" value="Unassembled WGS sequence"/>
</dbReference>
<dbReference type="AlphaFoldDB" id="A0A1M5WP38"/>
<evidence type="ECO:0000313" key="3">
    <source>
        <dbReference type="Proteomes" id="UP000184139"/>
    </source>
</evidence>
<dbReference type="SUPFAM" id="SSF55961">
    <property type="entry name" value="Bet v1-like"/>
    <property type="match status" value="1"/>
</dbReference>
<dbReference type="SUPFAM" id="SSF51735">
    <property type="entry name" value="NAD(P)-binding Rossmann-fold domains"/>
    <property type="match status" value="1"/>
</dbReference>
<dbReference type="PANTHER" id="PTHR12126:SF11">
    <property type="entry name" value="NADH DEHYDROGENASE [UBIQUINONE] 1 ALPHA SUBCOMPLEX SUBUNIT 9, MITOCHONDRIAL"/>
    <property type="match status" value="1"/>
</dbReference>
<sequence length="498" mass="55486">MTRTDEPILVLGATGYVGGRLVPLLLERGWRVRAVGRSDRKIAARSWGSHPNLEIVAADALDTAALTTAMQGCRIAFYLIHSIRPGEEDFATLDRRIAYSTVRAARQAGVEWIIHFTGLGNPAHLSAQLRARYEVGEILGLGGAGVTQLRASLVLGAGGASFEMIRAFCGYLRVMFAPRWMDARCQPIAITNVIQYLAGCLDHPETTGEVYEIGGPDVLTWRELFRLFAEEAGLPRRLVLVVPLRIHRISIWWMNLVTPVSVALIRPLVERMRNEVLCHDNRIREIMPQYLLTCREALVAALQEVYRQQVVSSCYDAGSTQLPGWADGSTQSETPVYRDIFSINLAGSPELAWDVVKRIGGDNGWYFGTFLWQLRGLVDELLGGPGLSRGRRHVDTISLGDHLDFWRVVGVEEPHSLLLKAEMLAPGEAYLEFRIEARPDGSTDLRMIPSFLPRGLWGKLYWSLIAPSHVLLFRSMLQQMARAAKVRIISGPSRIAAR</sequence>
<accession>A0A1M5WP38</accession>
<evidence type="ECO:0000313" key="2">
    <source>
        <dbReference type="EMBL" id="SHH89336.1"/>
    </source>
</evidence>
<protein>
    <submittedName>
        <fullName evidence="2">Uncharacterized conserved protein YbjT, contains NAD(P)-binding and DUF2867 domains</fullName>
    </submittedName>
</protein>
<dbReference type="Pfam" id="PF13460">
    <property type="entry name" value="NAD_binding_10"/>
    <property type="match status" value="1"/>
</dbReference>
<dbReference type="EMBL" id="FQXS01000014">
    <property type="protein sequence ID" value="SHH89336.1"/>
    <property type="molecule type" value="Genomic_DNA"/>
</dbReference>
<dbReference type="InterPro" id="IPR036291">
    <property type="entry name" value="NAD(P)-bd_dom_sf"/>
</dbReference>
<feature type="domain" description="NAD(P)-binding" evidence="1">
    <location>
        <begin position="12"/>
        <end position="120"/>
    </location>
</feature>
<keyword evidence="3" id="KW-1185">Reference proteome</keyword>
<dbReference type="InterPro" id="IPR021295">
    <property type="entry name" value="DUF2867"/>
</dbReference>
<reference evidence="2 3" key="1">
    <citation type="submission" date="2016-11" db="EMBL/GenBank/DDBJ databases">
        <authorList>
            <person name="Jaros S."/>
            <person name="Januszkiewicz K."/>
            <person name="Wedrychowicz H."/>
        </authorList>
    </citation>
    <scope>NUCLEOTIDE SEQUENCE [LARGE SCALE GENOMIC DNA]</scope>
    <source>
        <strain evidence="2 3">DSM 9705</strain>
    </source>
</reference>
<name>A0A1M5WP38_9BACT</name>
<dbReference type="OrthoDB" id="9774199at2"/>
<organism evidence="2 3">
    <name type="scientific">Desulfofustis glycolicus DSM 9705</name>
    <dbReference type="NCBI Taxonomy" id="1121409"/>
    <lineage>
        <taxon>Bacteria</taxon>
        <taxon>Pseudomonadati</taxon>
        <taxon>Thermodesulfobacteriota</taxon>
        <taxon>Desulfobulbia</taxon>
        <taxon>Desulfobulbales</taxon>
        <taxon>Desulfocapsaceae</taxon>
        <taxon>Desulfofustis</taxon>
    </lineage>
</organism>
<dbReference type="PANTHER" id="PTHR12126">
    <property type="entry name" value="NADH-UBIQUINONE OXIDOREDUCTASE 39 KDA SUBUNIT-RELATED"/>
    <property type="match status" value="1"/>
</dbReference>
<dbReference type="Pfam" id="PF11066">
    <property type="entry name" value="DUF2867"/>
    <property type="match status" value="1"/>
</dbReference>
<gene>
    <name evidence="2" type="ORF">SAMN02745124_02421</name>
</gene>
<dbReference type="STRING" id="1121409.SAMN02745124_02421"/>
<dbReference type="InterPro" id="IPR016040">
    <property type="entry name" value="NAD(P)-bd_dom"/>
</dbReference>
<dbReference type="GO" id="GO:0044877">
    <property type="term" value="F:protein-containing complex binding"/>
    <property type="evidence" value="ECO:0007669"/>
    <property type="project" value="TreeGrafter"/>
</dbReference>
<evidence type="ECO:0000259" key="1">
    <source>
        <dbReference type="Pfam" id="PF13460"/>
    </source>
</evidence>
<dbReference type="Gene3D" id="3.40.50.720">
    <property type="entry name" value="NAD(P)-binding Rossmann-like Domain"/>
    <property type="match status" value="1"/>
</dbReference>
<dbReference type="CDD" id="cd07812">
    <property type="entry name" value="SRPBCC"/>
    <property type="match status" value="1"/>
</dbReference>
<dbReference type="RefSeq" id="WP_073376369.1">
    <property type="nucleotide sequence ID" value="NZ_FQXS01000014.1"/>
</dbReference>
<dbReference type="InterPro" id="IPR051207">
    <property type="entry name" value="ComplexI_NDUFA9_subunit"/>
</dbReference>